<name>A0A1M5R9V6_9BACI</name>
<dbReference type="EMBL" id="FQXD01000005">
    <property type="protein sequence ID" value="SHH22849.1"/>
    <property type="molecule type" value="Genomic_DNA"/>
</dbReference>
<proteinExistence type="predicted"/>
<dbReference type="OrthoDB" id="4986073at2"/>
<evidence type="ECO:0000313" key="1">
    <source>
        <dbReference type="EMBL" id="SHH22849.1"/>
    </source>
</evidence>
<sequence length="426" mass="49602">MKMKIAVFSPRAMLDRVKKVVPVDKELDFMFFPYVSLKEMIHLVEKAYVCDIFFFTEQVSYLYVKSKVEKKEPPCIHLPLDEYMLLTTLCLLKKNNEQVWKRISIDVCNDKPVYKVFSELHLQDNDIYLLQTKESMLHHLQPIIDYHEKLWEEGKIDYVVTSFEEVKDTLKQKNIPVQKMHTPTLNMEMAMEEVKQVVKLQDYQANTTQVVIGYIQLKSKEAKVQSFDSNEQLKKIIHEFAQENHACVITNKHNHMMLFGTNALLAYIRQHYRDFPLLHVIERRSQLPVAIAFGIGLTANTAKENAKAALEACLDTQESKCFLVNENKVMIGPIGETKTFDTSKLYQALIHKARLNNEISYNFIQFITLRNNEPFSSNDFASHYQVTKRSAERTINKLLSGKVIKVAGEEKPYVRGRPRKLFNLNI</sequence>
<dbReference type="InterPro" id="IPR043128">
    <property type="entry name" value="Rev_trsase/Diguanyl_cyclase"/>
</dbReference>
<keyword evidence="2" id="KW-1185">Reference proteome</keyword>
<dbReference type="RefSeq" id="WP_073006852.1">
    <property type="nucleotide sequence ID" value="NZ_FQXD01000005.1"/>
</dbReference>
<accession>A0A1M5R9V6</accession>
<dbReference type="Proteomes" id="UP000184079">
    <property type="component" value="Unassembled WGS sequence"/>
</dbReference>
<dbReference type="AlphaFoldDB" id="A0A1M5R9V6"/>
<organism evidence="1 2">
    <name type="scientific">Virgibacillus chiguensis</name>
    <dbReference type="NCBI Taxonomy" id="411959"/>
    <lineage>
        <taxon>Bacteria</taxon>
        <taxon>Bacillati</taxon>
        <taxon>Bacillota</taxon>
        <taxon>Bacilli</taxon>
        <taxon>Bacillales</taxon>
        <taxon>Bacillaceae</taxon>
        <taxon>Virgibacillus</taxon>
    </lineage>
</organism>
<evidence type="ECO:0008006" key="3">
    <source>
        <dbReference type="Google" id="ProtNLM"/>
    </source>
</evidence>
<reference evidence="2" key="1">
    <citation type="submission" date="2016-11" db="EMBL/GenBank/DDBJ databases">
        <authorList>
            <person name="Varghese N."/>
            <person name="Submissions S."/>
        </authorList>
    </citation>
    <scope>NUCLEOTIDE SEQUENCE [LARGE SCALE GENOMIC DNA]</scope>
    <source>
        <strain evidence="2">CGMCC 1.6496</strain>
    </source>
</reference>
<dbReference type="Gene3D" id="3.30.70.270">
    <property type="match status" value="1"/>
</dbReference>
<protein>
    <recommendedName>
        <fullName evidence="3">HTH domain-containing protein</fullName>
    </recommendedName>
</protein>
<evidence type="ECO:0000313" key="2">
    <source>
        <dbReference type="Proteomes" id="UP000184079"/>
    </source>
</evidence>
<gene>
    <name evidence="1" type="ORF">SAMN05421807_10567</name>
</gene>